<dbReference type="AlphaFoldDB" id="A0A399MEE1"/>
<dbReference type="EMBL" id="QWLL01000012">
    <property type="protein sequence ID" value="RII79096.1"/>
    <property type="molecule type" value="Genomic_DNA"/>
</dbReference>
<sequence length="71" mass="8191">MTDARRTRPPIASHSLDLPAMCDICGKARSTRNHARCSQLRQQQKSVEWESYMANVAAKKLQQVKRLRPIR</sequence>
<accession>A0A399MEE1</accession>
<protein>
    <submittedName>
        <fullName evidence="1">Uncharacterized protein</fullName>
    </submittedName>
</protein>
<dbReference type="Proteomes" id="UP000265875">
    <property type="component" value="Unassembled WGS sequence"/>
</dbReference>
<organism evidence="1 2">
    <name type="scientific">Pseudomonas monteilii</name>
    <dbReference type="NCBI Taxonomy" id="76759"/>
    <lineage>
        <taxon>Bacteria</taxon>
        <taxon>Pseudomonadati</taxon>
        <taxon>Pseudomonadota</taxon>
        <taxon>Gammaproteobacteria</taxon>
        <taxon>Pseudomonadales</taxon>
        <taxon>Pseudomonadaceae</taxon>
        <taxon>Pseudomonas</taxon>
    </lineage>
</organism>
<comment type="caution">
    <text evidence="1">The sequence shown here is derived from an EMBL/GenBank/DDBJ whole genome shotgun (WGS) entry which is preliminary data.</text>
</comment>
<evidence type="ECO:0000313" key="2">
    <source>
        <dbReference type="Proteomes" id="UP000265875"/>
    </source>
</evidence>
<reference evidence="1 2" key="1">
    <citation type="submission" date="2018-08" db="EMBL/GenBank/DDBJ databases">
        <title>Draft genome sequence of the cyanotroph, Pseudomonas monteilii BCN3.</title>
        <authorList>
            <person name="Jones L.B."/>
            <person name="Kunz D.A."/>
        </authorList>
    </citation>
    <scope>NUCLEOTIDE SEQUENCE [LARGE SCALE GENOMIC DNA]</scope>
    <source>
        <strain evidence="1 2">BCN3</strain>
    </source>
</reference>
<proteinExistence type="predicted"/>
<name>A0A399MEE1_9PSED</name>
<gene>
    <name evidence="1" type="ORF">D0894_05785</name>
</gene>
<evidence type="ECO:0000313" key="1">
    <source>
        <dbReference type="EMBL" id="RII79096.1"/>
    </source>
</evidence>